<dbReference type="EMBL" id="MSFK01000018">
    <property type="protein sequence ID" value="PWY83738.1"/>
    <property type="molecule type" value="Genomic_DNA"/>
</dbReference>
<sequence length="103" mass="11757">MTQHPESNRNNLSSLLTICLLLHPPAPPLPVAGRLPHFQFALRDPFAKSSIVHGRFTRGKPLRLCAVFTRPRPRQAFTLRATAFNETQHHIGSYHWRLRAVSK</sequence>
<accession>A0A317WFG1</accession>
<comment type="caution">
    <text evidence="1">The sequence shown here is derived from an EMBL/GenBank/DDBJ whole genome shotgun (WGS) entry which is preliminary data.</text>
</comment>
<reference evidence="1 2" key="1">
    <citation type="submission" date="2016-12" db="EMBL/GenBank/DDBJ databases">
        <title>The genomes of Aspergillus section Nigri reveals drivers in fungal speciation.</title>
        <authorList>
            <consortium name="DOE Joint Genome Institute"/>
            <person name="Vesth T.C."/>
            <person name="Nybo J."/>
            <person name="Theobald S."/>
            <person name="Brandl J."/>
            <person name="Frisvad J.C."/>
            <person name="Nielsen K.F."/>
            <person name="Lyhne E.K."/>
            <person name="Kogle M.E."/>
            <person name="Kuo A."/>
            <person name="Riley R."/>
            <person name="Clum A."/>
            <person name="Nolan M."/>
            <person name="Lipzen A."/>
            <person name="Salamov A."/>
            <person name="Henrissat B."/>
            <person name="Wiebenga A."/>
            <person name="De Vries R.P."/>
            <person name="Grigoriev I.V."/>
            <person name="Mortensen U.H."/>
            <person name="Andersen M.R."/>
            <person name="Baker S.E."/>
        </authorList>
    </citation>
    <scope>NUCLEOTIDE SEQUENCE [LARGE SCALE GENOMIC DNA]</scope>
    <source>
        <strain evidence="1 2">CBS 115572</strain>
    </source>
</reference>
<name>A0A317WFG1_9EURO</name>
<protein>
    <submittedName>
        <fullName evidence="1">Uncharacterized protein</fullName>
    </submittedName>
</protein>
<organism evidence="1 2">
    <name type="scientific">Aspergillus sclerotioniger CBS 115572</name>
    <dbReference type="NCBI Taxonomy" id="1450535"/>
    <lineage>
        <taxon>Eukaryota</taxon>
        <taxon>Fungi</taxon>
        <taxon>Dikarya</taxon>
        <taxon>Ascomycota</taxon>
        <taxon>Pezizomycotina</taxon>
        <taxon>Eurotiomycetes</taxon>
        <taxon>Eurotiomycetidae</taxon>
        <taxon>Eurotiales</taxon>
        <taxon>Aspergillaceae</taxon>
        <taxon>Aspergillus</taxon>
        <taxon>Aspergillus subgen. Circumdati</taxon>
    </lineage>
</organism>
<dbReference type="GeneID" id="37117922"/>
<proteinExistence type="predicted"/>
<keyword evidence="2" id="KW-1185">Reference proteome</keyword>
<dbReference type="Proteomes" id="UP000246702">
    <property type="component" value="Unassembled WGS sequence"/>
</dbReference>
<dbReference type="RefSeq" id="XP_025466206.1">
    <property type="nucleotide sequence ID" value="XM_025615779.1"/>
</dbReference>
<evidence type="ECO:0000313" key="2">
    <source>
        <dbReference type="Proteomes" id="UP000246702"/>
    </source>
</evidence>
<dbReference type="AlphaFoldDB" id="A0A317WFG1"/>
<evidence type="ECO:0000313" key="1">
    <source>
        <dbReference type="EMBL" id="PWY83738.1"/>
    </source>
</evidence>
<gene>
    <name evidence="1" type="ORF">BO94DRAFT_586790</name>
</gene>